<dbReference type="Proteomes" id="UP000253790">
    <property type="component" value="Chromosome"/>
</dbReference>
<dbReference type="Pfam" id="PF13692">
    <property type="entry name" value="Glyco_trans_1_4"/>
    <property type="match status" value="1"/>
</dbReference>
<keyword evidence="2" id="KW-1185">Reference proteome</keyword>
<dbReference type="Gene3D" id="3.40.50.2000">
    <property type="entry name" value="Glycogen Phosphorylase B"/>
    <property type="match status" value="1"/>
</dbReference>
<dbReference type="OrthoDB" id="6713581at2"/>
<accession>A0A345NP02</accession>
<dbReference type="RefSeq" id="WP_114928581.1">
    <property type="nucleotide sequence ID" value="NZ_CP031229.1"/>
</dbReference>
<organism evidence="1 2">
    <name type="scientific">Ornithinimicrobium avium</name>
    <dbReference type="NCBI Taxonomy" id="2283195"/>
    <lineage>
        <taxon>Bacteria</taxon>
        <taxon>Bacillati</taxon>
        <taxon>Actinomycetota</taxon>
        <taxon>Actinomycetes</taxon>
        <taxon>Micrococcales</taxon>
        <taxon>Ornithinimicrobiaceae</taxon>
        <taxon>Ornithinimicrobium</taxon>
    </lineage>
</organism>
<evidence type="ECO:0000313" key="2">
    <source>
        <dbReference type="Proteomes" id="UP000253790"/>
    </source>
</evidence>
<name>A0A345NP02_9MICO</name>
<reference evidence="1 2" key="1">
    <citation type="submission" date="2018-07" db="EMBL/GenBank/DDBJ databases">
        <title>Complete genome sequencing of Ornithinimicrobium sp. AMA3305.</title>
        <authorList>
            <person name="Bae J.-W."/>
        </authorList>
    </citation>
    <scope>NUCLEOTIDE SEQUENCE [LARGE SCALE GENOMIC DNA]</scope>
    <source>
        <strain evidence="1 2">AMA3305</strain>
    </source>
</reference>
<dbReference type="CDD" id="cd03801">
    <property type="entry name" value="GT4_PimA-like"/>
    <property type="match status" value="1"/>
</dbReference>
<dbReference type="SUPFAM" id="SSF53756">
    <property type="entry name" value="UDP-Glycosyltransferase/glycogen phosphorylase"/>
    <property type="match status" value="1"/>
</dbReference>
<sequence length="734" mass="77699">MPSRPVRAGGPVVRVRVLLLALSVDALPADPPWDPGSHRWPWTAAAGGPAGDTRGYDVTHLPVARPSRAGGLARAALARVRHAGRADRGGDGDGWALDLRSSTELPGLLRTTDVVWALDAGTEAALATAPELVGGRAVLPAASWPAGGRALAGLDRLLEEVEARPRGGRTRVSPADLRRWRETAEGLSAAGLPDALRPLDAVTEALRVHRVRRRAAAADRAAVALDAADWPQDPRGASGLAGRRTAADLSLGTLRWEEVDEDELAAVARAAVRGADEALAADEPALALARLGDALSLLFHRALHAEVPRSPLVEDPAVYLAPLRGSSTYRTLLMPGGASAQPTAAPTAPAGRPPGDRPGVLVVTGAYGAFHGGVVAALRQAAEVTVKDLAAEHDALSAKVLDPSTLPALAALIARVGAQGGGGEDRPAWVDRRLARQVAGVAASVEEALAGQDVVLADWADPATVWVSHLCPPTTRLVVRVHALDALDPWLHLVRWDRVERVVTVSEPLRSLVADLLAAVSDVPVPVEVLPHAVTRLPDLARDKTQTARTTLGMIGWGRRVKDVHWALDLLERDPAWELVLVGADFPRSVNPVVEPFVTRLRERLASPGLRDRVHLVGQVDDVGEPLRRIGVILSTSVRESWHVGLVEGAASGAVPVVRDWPLLASRGGPRTLFPDEWVVDDLDQAEARVRRVTAPGAWAQEGARAREQALSLFDPDAVGEAYRRVLLGVPAPD</sequence>
<proteinExistence type="predicted"/>
<dbReference type="EMBL" id="CP031229">
    <property type="protein sequence ID" value="AXH96760.1"/>
    <property type="molecule type" value="Genomic_DNA"/>
</dbReference>
<protein>
    <submittedName>
        <fullName evidence="1">Uncharacterized protein</fullName>
    </submittedName>
</protein>
<gene>
    <name evidence="1" type="ORF">DV701_12085</name>
</gene>
<dbReference type="AlphaFoldDB" id="A0A345NP02"/>
<dbReference type="KEGG" id="orn:DV701_12085"/>
<evidence type="ECO:0000313" key="1">
    <source>
        <dbReference type="EMBL" id="AXH96760.1"/>
    </source>
</evidence>